<dbReference type="Proteomes" id="UP000006853">
    <property type="component" value="Chromosome 4"/>
</dbReference>
<sequence>MTPHGTDLGIPHWIWCEATGPETFITCSRLTFQQKKGIIYFVVEGVRGGAGGSFIRLVVNFPGVAERQKFARSDSLQDATAYPTHFRELAVERTFSS</sequence>
<accession>F2QY69</accession>
<organism evidence="1 2">
    <name type="scientific">Komagataella phaffii (strain ATCC 76273 / CBS 7435 / CECT 11047 / NRRL Y-11430 / Wegner 21-1)</name>
    <name type="common">Yeast</name>
    <name type="synonym">Pichia pastoris</name>
    <dbReference type="NCBI Taxonomy" id="981350"/>
    <lineage>
        <taxon>Eukaryota</taxon>
        <taxon>Fungi</taxon>
        <taxon>Dikarya</taxon>
        <taxon>Ascomycota</taxon>
        <taxon>Saccharomycotina</taxon>
        <taxon>Pichiomycetes</taxon>
        <taxon>Pichiales</taxon>
        <taxon>Pichiaceae</taxon>
        <taxon>Komagataella</taxon>
    </lineage>
</organism>
<reference evidence="1 2" key="1">
    <citation type="journal article" date="2011" name="J. Biotechnol.">
        <title>High-quality genome sequence of Pichia pastoris CBS7435.</title>
        <authorList>
            <person name="Kuberl A."/>
            <person name="Schneider J."/>
            <person name="Thallinger G.G."/>
            <person name="Anderl I."/>
            <person name="Wibberg D."/>
            <person name="Hajek T."/>
            <person name="Jaenicke S."/>
            <person name="Brinkrolf K."/>
            <person name="Goesmann A."/>
            <person name="Szczepanowski R."/>
            <person name="Puhler A."/>
            <person name="Schwab H."/>
            <person name="Glieder A."/>
            <person name="Pichler H."/>
        </authorList>
    </citation>
    <scope>NUCLEOTIDE SEQUENCE [LARGE SCALE GENOMIC DNA]</scope>
    <source>
        <strain evidence="2">ATCC 76273 / CBS 7435 / CECT 11047 / NRRL Y-11430 / Wegner 21-1</strain>
    </source>
</reference>
<keyword evidence="2" id="KW-1185">Reference proteome</keyword>
<name>F2QY69_KOMPC</name>
<evidence type="ECO:0000313" key="2">
    <source>
        <dbReference type="Proteomes" id="UP000006853"/>
    </source>
</evidence>
<dbReference type="AlphaFoldDB" id="F2QY69"/>
<dbReference type="HOGENOM" id="CLU_2347445_0_0_1"/>
<reference evidence="1 2" key="3">
    <citation type="journal article" date="2016" name="FEMS Yeast Res.">
        <title>Curation of the genome annotation of Pichia pastoris (Komagataella phaffii) CBS7435 from gene level to protein function.</title>
        <authorList>
            <person name="Valli M."/>
            <person name="Tatto N.E."/>
            <person name="Peymann A."/>
            <person name="Gruber C."/>
            <person name="Landes N."/>
            <person name="Ekker H."/>
            <person name="Thallinger G.G."/>
            <person name="Mattanovich D."/>
            <person name="Gasser B."/>
            <person name="Graf A.B."/>
        </authorList>
    </citation>
    <scope>GENOME REANNOTATION</scope>
    <source>
        <strain evidence="1 2">ATCC 76273 / CBS 7435 / CECT 11047 / NRRL Y-11430 / Wegner 21-1</strain>
    </source>
</reference>
<reference key="2">
    <citation type="submission" date="2011-04" db="EMBL/GenBank/DDBJ databases">
        <title>High-quality genome sequence of Pichia pastoris CBS 7435.</title>
        <authorList>
            <person name="Kueberl A."/>
            <person name="Schneider J."/>
            <person name="Thallinger G.G."/>
            <person name="Anderl I."/>
            <person name="Wibberg D."/>
            <person name="Hajek T."/>
            <person name="Jaenicke S."/>
            <person name="Brinkrolf K."/>
            <person name="Goesmann A."/>
            <person name="Szczepanowski R."/>
            <person name="Puehler A."/>
            <person name="Schwab H."/>
            <person name="Glieder A."/>
            <person name="Pichler H."/>
        </authorList>
    </citation>
    <scope>NUCLEOTIDE SEQUENCE</scope>
    <source>
        <strain>CBS 7435</strain>
    </source>
</reference>
<gene>
    <name evidence="1" type="ordered locus">PP7435_Chr4-0172</name>
</gene>
<evidence type="ECO:0000313" key="1">
    <source>
        <dbReference type="EMBL" id="CCA40347.1"/>
    </source>
</evidence>
<dbReference type="EMBL" id="FR839631">
    <property type="protein sequence ID" value="CCA40347.1"/>
    <property type="molecule type" value="Genomic_DNA"/>
</dbReference>
<proteinExistence type="predicted"/>
<protein>
    <submittedName>
        <fullName evidence="1">Uncharacterized protein</fullName>
    </submittedName>
</protein>